<reference evidence="2 3" key="1">
    <citation type="submission" date="2014-03" db="EMBL/GenBank/DDBJ databases">
        <title>complete genome sequence of Flavobacteriaceae bacterium JBKA-6.</title>
        <authorList>
            <person name="Takano T."/>
            <person name="Nakamura Y."/>
            <person name="Takuma S."/>
            <person name="Yasuike M."/>
            <person name="Matsuyama T."/>
            <person name="Sakai T."/>
            <person name="Fujiwara A."/>
            <person name="Kimoto K."/>
            <person name="Fukuda Y."/>
            <person name="Kondo H."/>
            <person name="Hirono I."/>
            <person name="Nakayasu C."/>
        </authorList>
    </citation>
    <scope>NUCLEOTIDE SEQUENCE [LARGE SCALE GENOMIC DNA]</scope>
    <source>
        <strain evidence="2 3">JBKA-6</strain>
    </source>
</reference>
<dbReference type="Gene3D" id="2.40.128.110">
    <property type="entry name" value="Lipid/polyisoprenoid-binding, YceI-like"/>
    <property type="match status" value="1"/>
</dbReference>
<dbReference type="InterPro" id="IPR036761">
    <property type="entry name" value="TTHA0802/YceI-like_sf"/>
</dbReference>
<dbReference type="AlphaFoldDB" id="A0A1J1DZQ3"/>
<name>A0A1J1DZQ3_9FLAO</name>
<dbReference type="Pfam" id="PF04264">
    <property type="entry name" value="YceI"/>
    <property type="match status" value="1"/>
</dbReference>
<gene>
    <name evidence="2" type="ORF">JBKA6_1389</name>
</gene>
<dbReference type="InterPro" id="IPR007372">
    <property type="entry name" value="Lipid/polyisoprenoid-bd_YceI"/>
</dbReference>
<dbReference type="EMBL" id="AP014564">
    <property type="protein sequence ID" value="BAV95402.1"/>
    <property type="molecule type" value="Genomic_DNA"/>
</dbReference>
<proteinExistence type="predicted"/>
<dbReference type="PANTHER" id="PTHR34406:SF1">
    <property type="entry name" value="PROTEIN YCEI"/>
    <property type="match status" value="1"/>
</dbReference>
<dbReference type="PANTHER" id="PTHR34406">
    <property type="entry name" value="PROTEIN YCEI"/>
    <property type="match status" value="1"/>
</dbReference>
<dbReference type="KEGG" id="ise:JBKA6_1389"/>
<dbReference type="SMART" id="SM00867">
    <property type="entry name" value="YceI"/>
    <property type="match status" value="1"/>
</dbReference>
<dbReference type="SUPFAM" id="SSF101874">
    <property type="entry name" value="YceI-like"/>
    <property type="match status" value="1"/>
</dbReference>
<dbReference type="Proteomes" id="UP000243197">
    <property type="component" value="Chromosome"/>
</dbReference>
<evidence type="ECO:0000313" key="2">
    <source>
        <dbReference type="EMBL" id="BAV95402.1"/>
    </source>
</evidence>
<evidence type="ECO:0000259" key="1">
    <source>
        <dbReference type="SMART" id="SM00867"/>
    </source>
</evidence>
<protein>
    <submittedName>
        <fullName evidence="2">Lipid-binding protein</fullName>
    </submittedName>
</protein>
<evidence type="ECO:0000313" key="3">
    <source>
        <dbReference type="Proteomes" id="UP000243197"/>
    </source>
</evidence>
<sequence>MAVFNFKKKMKKILLSLALVSLTVVVHGFIYEREFADSYVSTEITDRDVAIPDGVKNVDVDKTELKWRCEKILIPNYHREGPIKLKSGEMNFLNGKLHSSEFIIDMASIEVSNVEDLKKRTKLEKKLRSEKVFSADEFPISSFKSTSVVLKSKDLYVVSGNLTIKGITKPYEFELSIVDDNTAKAKLIIDRTEFSINYRAENLIEEIGDKVISNKITLEAKLKF</sequence>
<accession>A0A1J1DZQ3</accession>
<organism evidence="2 3">
    <name type="scientific">Ichthyobacterium seriolicida</name>
    <dbReference type="NCBI Taxonomy" id="242600"/>
    <lineage>
        <taxon>Bacteria</taxon>
        <taxon>Pseudomonadati</taxon>
        <taxon>Bacteroidota</taxon>
        <taxon>Flavobacteriia</taxon>
        <taxon>Flavobacteriales</taxon>
        <taxon>Ichthyobacteriaceae</taxon>
        <taxon>Ichthyobacterium</taxon>
    </lineage>
</organism>
<keyword evidence="3" id="KW-1185">Reference proteome</keyword>
<feature type="domain" description="Lipid/polyisoprenoid-binding YceI-like" evidence="1">
    <location>
        <begin position="55"/>
        <end position="223"/>
    </location>
</feature>